<evidence type="ECO:0000259" key="13">
    <source>
        <dbReference type="SMART" id="SM01286"/>
    </source>
</evidence>
<evidence type="ECO:0000256" key="5">
    <source>
        <dbReference type="ARBA" id="ARBA00023015"/>
    </source>
</evidence>
<feature type="region of interest" description="Disordered" evidence="11">
    <location>
        <begin position="445"/>
        <end position="510"/>
    </location>
</feature>
<dbReference type="InterPro" id="IPR000994">
    <property type="entry name" value="Pept_M24"/>
</dbReference>
<feature type="domain" description="FACT complex subunit SPT16 middle" evidence="13">
    <location>
        <begin position="535"/>
        <end position="685"/>
    </location>
</feature>
<sequence length="1011" mass="116002">MSEYEIDVPLFFKRIQRLLDLWNDPSHSEEYFHGIDSLLVVTGTENIENPYQKSAALHTWLLGYEFPQTLILFTKTKVTFLSSSKKITMLEQLSQGSSGSSINLEFLKRTKNPEENLKLFQQVIEAVSATNKKVGHFPKDSLDGKFVNEWKAALEQAKAEFEYVDVSLPVAVAMSVKDDVELPIVKTASRASTGVMTRYFADQLSKFIDEGKKISNSRFSDLIEQKIDDESFFQQKALHLGNMDMDQLEWCYTPIVQSGGSYDLKPSAISNDKLLHGGVVLCSLGLRYKSYCSNIGRTYLFDPNADQLKYYNFLVQLQTKVLELCTHGAVIKEIYAKAVEYVRSKYPELESHFVRNLGAGIGIEFRESAYLINAKNPRKLESGMTVNLSVGFANLENSKAKTAEGKVYSLLLIDTIQITKDAPLVFTESPKSHADISYYFGEDTTAEKEQTTRKPTRTTATISSHKGKTRDVDDSAEKRRIEHQKQLAAKKQTEGLRRFSDGSAHNTDEQKTIVKRYESYKRDTQLPHAIANLQILVDTRAQSIILPIFGRPVPFHISTLKNVSKNDEGDYVYIRLNFITPGQVGGKKDEQPFEDQNAEFIRSFIFRSAEGSRLSHIFKEIQDMKKAATKREAERKQFADVIEQDKLIEMKSKRPAHLNDVFVRPALDGKRLPGFLEVHQNGIRYQSPLRSDSHIDLLFSNMKHLFFQPCEGELIVLIHVHLKAPIMVGKRKTQDLQFYREVSDMQFDETGNRKRKYMYGDEDELEQEQEERRRRSQLDREFRAFAEKIAEASDNRIELDIPFRELAFSGVPFRANVLLQPTTDCLVQLTDTPFTVITLSEIEIAHLERVQFGLKNFDLVFVFKDFHRAPVHINTIPMDQLDNVKEWLDSCDICFYEGPLNLNWATIMKTVNDDPVAFFEEGGWDFLSTGDDEEAGESEEEVSEYEASGSDFDESEESEDYSDYEGEDEDSESEMEDEEESGEDWDELERKARQEDAKHDRGDERPMKRRR</sequence>
<feature type="region of interest" description="Disordered" evidence="11">
    <location>
        <begin position="927"/>
        <end position="1011"/>
    </location>
</feature>
<dbReference type="InterPro" id="IPR013719">
    <property type="entry name" value="RTT106/SPT16-like_middle_dom"/>
</dbReference>
<feature type="compositionally biased region" description="Acidic residues" evidence="11">
    <location>
        <begin position="951"/>
        <end position="987"/>
    </location>
</feature>
<evidence type="ECO:0000256" key="3">
    <source>
        <dbReference type="ARBA" id="ARBA00022705"/>
    </source>
</evidence>
<keyword evidence="7 10" id="KW-0804">Transcription</keyword>
<dbReference type="Pfam" id="PF21091">
    <property type="entry name" value="SPT16_C"/>
    <property type="match status" value="1"/>
</dbReference>
<dbReference type="Pfam" id="PF24824">
    <property type="entry name" value="PH_SPT16"/>
    <property type="match status" value="1"/>
</dbReference>
<evidence type="ECO:0000256" key="6">
    <source>
        <dbReference type="ARBA" id="ARBA00023054"/>
    </source>
</evidence>
<keyword evidence="17" id="KW-1185">Reference proteome</keyword>
<dbReference type="PANTHER" id="PTHR13980:SF15">
    <property type="entry name" value="FACT COMPLEX SUBUNIT SPT16"/>
    <property type="match status" value="1"/>
</dbReference>
<accession>B6K2E8</accession>
<dbReference type="CDD" id="cd01091">
    <property type="entry name" value="CDC68-like"/>
    <property type="match status" value="1"/>
</dbReference>
<dbReference type="InterPro" id="IPR029149">
    <property type="entry name" value="Creatin/AminoP/Spt16_N"/>
</dbReference>
<keyword evidence="6" id="KW-0175">Coiled coil</keyword>
<comment type="subunit">
    <text evidence="10">Component of the FACT complex.</text>
</comment>
<dbReference type="GO" id="GO:0140719">
    <property type="term" value="P:constitutive heterochromatin formation"/>
    <property type="evidence" value="ECO:0007669"/>
    <property type="project" value="EnsemblFungi"/>
</dbReference>
<dbReference type="Pfam" id="PF08644">
    <property type="entry name" value="SPT16"/>
    <property type="match status" value="1"/>
</dbReference>
<dbReference type="FunFam" id="2.30.29.30:FF:000017">
    <property type="entry name" value="FACT complex subunit SPT16"/>
    <property type="match status" value="1"/>
</dbReference>
<dbReference type="Gene3D" id="3.40.350.10">
    <property type="entry name" value="Creatinase/prolidase N-terminal domain"/>
    <property type="match status" value="1"/>
</dbReference>
<dbReference type="GO" id="GO:0006368">
    <property type="term" value="P:transcription elongation by RNA polymerase II"/>
    <property type="evidence" value="ECO:0000318"/>
    <property type="project" value="GO_Central"/>
</dbReference>
<comment type="subcellular location">
    <subcellularLocation>
        <location evidence="10">Nucleus</location>
    </subcellularLocation>
    <subcellularLocation>
        <location evidence="10">Chromosome</location>
    </subcellularLocation>
</comment>
<dbReference type="InterPro" id="IPR036005">
    <property type="entry name" value="Creatinase/aminopeptidase-like"/>
</dbReference>
<proteinExistence type="inferred from homology"/>
<dbReference type="InterPro" id="IPR048969">
    <property type="entry name" value="FACT_SPT16_C"/>
</dbReference>
<dbReference type="PANTHER" id="PTHR13980">
    <property type="entry name" value="CDC68 RELATED"/>
    <property type="match status" value="1"/>
</dbReference>
<dbReference type="JaponicusDB" id="SJAG_02416">
    <property type="gene designation" value="spt16"/>
</dbReference>
<keyword evidence="4 10" id="KW-0227">DNA damage</keyword>
<evidence type="ECO:0000256" key="10">
    <source>
        <dbReference type="RuleBase" id="RU367052"/>
    </source>
</evidence>
<evidence type="ECO:0000313" key="17">
    <source>
        <dbReference type="Proteomes" id="UP000001744"/>
    </source>
</evidence>
<dbReference type="InterPro" id="IPR056595">
    <property type="entry name" value="Fact-SPT16_PH"/>
</dbReference>
<dbReference type="Gene3D" id="2.30.29.150">
    <property type="match status" value="1"/>
</dbReference>
<keyword evidence="3 10" id="KW-0235">DNA replication</keyword>
<dbReference type="GO" id="GO:0042393">
    <property type="term" value="F:histone binding"/>
    <property type="evidence" value="ECO:0007669"/>
    <property type="project" value="EnsemblFungi"/>
</dbReference>
<feature type="compositionally biased region" description="Basic and acidic residues" evidence="11">
    <location>
        <begin position="988"/>
        <end position="1011"/>
    </location>
</feature>
<evidence type="ECO:0000256" key="8">
    <source>
        <dbReference type="ARBA" id="ARBA00023204"/>
    </source>
</evidence>
<dbReference type="InterPro" id="IPR033825">
    <property type="entry name" value="Spt16_M24"/>
</dbReference>
<dbReference type="GO" id="GO:0045899">
    <property type="term" value="P:positive regulation of RNA polymerase II transcription preinitiation complex assembly"/>
    <property type="evidence" value="ECO:0007669"/>
    <property type="project" value="EnsemblFungi"/>
</dbReference>
<dbReference type="GO" id="GO:0006281">
    <property type="term" value="P:DNA repair"/>
    <property type="evidence" value="ECO:0007669"/>
    <property type="project" value="UniProtKB-UniRule"/>
</dbReference>
<dbReference type="FunFam" id="3.40.350.10:FF:000006">
    <property type="entry name" value="FACT complex subunit SPT16"/>
    <property type="match status" value="1"/>
</dbReference>
<comment type="function">
    <text evidence="10">Component of the FACT complex, a general chromatin factor that acts to reorganize nucleosomes. The FACT complex is involved in multiple processes that require DNA as a template such as mRNA elongation, DNA replication and DNA repair. During transcription elongation the FACT complex acts as a histone chaperone that both destabilizes and restores nucleosomal structure. It facilitates the passage of RNA polymerase II and transcription by promoting the dissociation of one histone H2A-H2B dimer from the nucleosome, then subsequently promotes the reestablishment of the nucleosome following the passage of RNA polymerase II.</text>
</comment>
<dbReference type="Gene3D" id="3.90.230.10">
    <property type="entry name" value="Creatinase/methionine aminopeptidase superfamily"/>
    <property type="match status" value="1"/>
</dbReference>
<dbReference type="eggNOG" id="KOG1189">
    <property type="taxonomic scope" value="Eukaryota"/>
</dbReference>
<dbReference type="HOGENOM" id="CLU_004627_1_0_1"/>
<dbReference type="InterPro" id="IPR013953">
    <property type="entry name" value="FACT_SPT16_M"/>
</dbReference>
<dbReference type="InterPro" id="IPR029148">
    <property type="entry name" value="FACT-SPT16_Nlobe"/>
</dbReference>
<comment type="similarity">
    <text evidence="1 10">Belongs to the peptidase M24 family. SPT16 subfamily.</text>
</comment>
<dbReference type="EMBL" id="KE651166">
    <property type="protein sequence ID" value="EEB07329.1"/>
    <property type="molecule type" value="Genomic_DNA"/>
</dbReference>
<dbReference type="GO" id="GO:0007063">
    <property type="term" value="P:regulation of sister chromatid cohesion"/>
    <property type="evidence" value="ECO:0007669"/>
    <property type="project" value="EnsemblFungi"/>
</dbReference>
<evidence type="ECO:0000313" key="15">
    <source>
        <dbReference type="EMBL" id="EEB07329.1"/>
    </source>
</evidence>
<dbReference type="SMART" id="SM01285">
    <property type="entry name" value="FACT-Spt16_Nlob"/>
    <property type="match status" value="1"/>
</dbReference>
<evidence type="ECO:0000256" key="11">
    <source>
        <dbReference type="SAM" id="MobiDB-lite"/>
    </source>
</evidence>
<evidence type="ECO:0000256" key="1">
    <source>
        <dbReference type="ARBA" id="ARBA00010779"/>
    </source>
</evidence>
<feature type="compositionally biased region" description="Acidic residues" evidence="11">
    <location>
        <begin position="930"/>
        <end position="944"/>
    </location>
</feature>
<dbReference type="GO" id="GO:0140713">
    <property type="term" value="F:histone chaperone activity"/>
    <property type="evidence" value="ECO:0007669"/>
    <property type="project" value="EnsemblFungi"/>
</dbReference>
<feature type="domain" description="Histone chaperone RTT106/FACT complex subunit SPT16-like middle" evidence="14">
    <location>
        <begin position="808"/>
        <end position="898"/>
    </location>
</feature>
<dbReference type="GO" id="GO:0006334">
    <property type="term" value="P:nucleosome assembly"/>
    <property type="evidence" value="ECO:0007669"/>
    <property type="project" value="EnsemblFungi"/>
</dbReference>
<evidence type="ECO:0000256" key="4">
    <source>
        <dbReference type="ARBA" id="ARBA00022763"/>
    </source>
</evidence>
<dbReference type="FunFam" id="2.30.29.150:FF:000002">
    <property type="entry name" value="FACT complex subunit SPT16"/>
    <property type="match status" value="1"/>
</dbReference>
<dbReference type="Proteomes" id="UP000001744">
    <property type="component" value="Unassembled WGS sequence"/>
</dbReference>
<dbReference type="SUPFAM" id="SSF55920">
    <property type="entry name" value="Creatinase/aminopeptidase"/>
    <property type="match status" value="1"/>
</dbReference>
<name>B6K2E8_SCHJY</name>
<feature type="compositionally biased region" description="Basic and acidic residues" evidence="11">
    <location>
        <begin position="469"/>
        <end position="510"/>
    </location>
</feature>
<organism evidence="15 17">
    <name type="scientific">Schizosaccharomyces japonicus (strain yFS275 / FY16936)</name>
    <name type="common">Fission yeast</name>
    <dbReference type="NCBI Taxonomy" id="402676"/>
    <lineage>
        <taxon>Eukaryota</taxon>
        <taxon>Fungi</taxon>
        <taxon>Dikarya</taxon>
        <taxon>Ascomycota</taxon>
        <taxon>Taphrinomycotina</taxon>
        <taxon>Schizosaccharomycetes</taxon>
        <taxon>Schizosaccharomycetales</taxon>
        <taxon>Schizosaccharomycetaceae</taxon>
        <taxon>Schizosaccharomyces</taxon>
    </lineage>
</organism>
<keyword evidence="9 10" id="KW-0539">Nucleus</keyword>
<dbReference type="Gene3D" id="2.30.29.210">
    <property type="entry name" value="FACT complex subunit Spt16p/Cdc68p"/>
    <property type="match status" value="1"/>
</dbReference>
<evidence type="ECO:0000256" key="2">
    <source>
        <dbReference type="ARBA" id="ARBA00022454"/>
    </source>
</evidence>
<dbReference type="OMA" id="YHINTIP"/>
<protein>
    <recommendedName>
        <fullName evidence="10">FACT complex subunit</fullName>
    </recommendedName>
</protein>
<evidence type="ECO:0000256" key="7">
    <source>
        <dbReference type="ARBA" id="ARBA00023163"/>
    </source>
</evidence>
<dbReference type="Pfam" id="PF08512">
    <property type="entry name" value="Rttp106-like_middle"/>
    <property type="match status" value="1"/>
</dbReference>
<gene>
    <name evidence="16" type="primary">spt16</name>
    <name evidence="15" type="ORF">SJAG_02416</name>
</gene>
<dbReference type="RefSeq" id="XP_002173622.1">
    <property type="nucleotide sequence ID" value="XM_002173586.2"/>
</dbReference>
<dbReference type="InterPro" id="IPR040258">
    <property type="entry name" value="Spt16"/>
</dbReference>
<evidence type="ECO:0000313" key="16">
    <source>
        <dbReference type="JaponicusDB" id="SJAG_02416"/>
    </source>
</evidence>
<keyword evidence="5 10" id="KW-0805">Transcription regulation</keyword>
<feature type="domain" description="FACT complex subunit SPT16 N-terminal lobe" evidence="12">
    <location>
        <begin position="6"/>
        <end position="170"/>
    </location>
</feature>
<dbReference type="GO" id="GO:0031491">
    <property type="term" value="F:nucleosome binding"/>
    <property type="evidence" value="ECO:0000318"/>
    <property type="project" value="GO_Central"/>
</dbReference>
<dbReference type="Pfam" id="PF00557">
    <property type="entry name" value="Peptidase_M24"/>
    <property type="match status" value="1"/>
</dbReference>
<dbReference type="FunFam" id="2.30.29.210:FF:000001">
    <property type="entry name" value="FACT complex subunit spt16"/>
    <property type="match status" value="1"/>
</dbReference>
<dbReference type="SMART" id="SM01286">
    <property type="entry name" value="SPT16"/>
    <property type="match status" value="1"/>
</dbReference>
<dbReference type="InterPro" id="IPR011993">
    <property type="entry name" value="PH-like_dom_sf"/>
</dbReference>
<dbReference type="VEuPathDB" id="FungiDB:SJAG_02416"/>
<evidence type="ECO:0000259" key="14">
    <source>
        <dbReference type="SMART" id="SM01287"/>
    </source>
</evidence>
<dbReference type="FunFam" id="3.90.230.10:FF:000005">
    <property type="entry name" value="FACT complex subunit spt16"/>
    <property type="match status" value="1"/>
</dbReference>
<dbReference type="STRING" id="402676.B6K2E8"/>
<evidence type="ECO:0000259" key="12">
    <source>
        <dbReference type="SMART" id="SM01285"/>
    </source>
</evidence>
<dbReference type="OrthoDB" id="10251642at2759"/>
<keyword evidence="8 10" id="KW-0234">DNA repair</keyword>
<evidence type="ECO:0000256" key="9">
    <source>
        <dbReference type="ARBA" id="ARBA00023242"/>
    </source>
</evidence>
<dbReference type="GO" id="GO:0035101">
    <property type="term" value="C:FACT complex"/>
    <property type="evidence" value="ECO:0000318"/>
    <property type="project" value="GO_Central"/>
</dbReference>
<keyword evidence="2 10" id="KW-0158">Chromosome</keyword>
<dbReference type="Pfam" id="PF14826">
    <property type="entry name" value="FACT-Spt16_Nlob"/>
    <property type="match status" value="1"/>
</dbReference>
<dbReference type="SMART" id="SM01287">
    <property type="entry name" value="Rtt106"/>
    <property type="match status" value="1"/>
</dbReference>
<dbReference type="GeneID" id="7050061"/>
<dbReference type="AlphaFoldDB" id="B6K2E8"/>
<dbReference type="Gene3D" id="2.30.29.30">
    <property type="entry name" value="Pleckstrin-homology domain (PH domain)/Phosphotyrosine-binding domain (PTB)"/>
    <property type="match status" value="1"/>
</dbReference>
<dbReference type="GO" id="GO:0006261">
    <property type="term" value="P:DNA-templated DNA replication"/>
    <property type="evidence" value="ECO:0007669"/>
    <property type="project" value="EnsemblFungi"/>
</dbReference>
<reference evidence="15 17" key="1">
    <citation type="journal article" date="2011" name="Science">
        <title>Comparative functional genomics of the fission yeasts.</title>
        <authorList>
            <person name="Rhind N."/>
            <person name="Chen Z."/>
            <person name="Yassour M."/>
            <person name="Thompson D.A."/>
            <person name="Haas B.J."/>
            <person name="Habib N."/>
            <person name="Wapinski I."/>
            <person name="Roy S."/>
            <person name="Lin M.F."/>
            <person name="Heiman D.I."/>
            <person name="Young S.K."/>
            <person name="Furuya K."/>
            <person name="Guo Y."/>
            <person name="Pidoux A."/>
            <person name="Chen H.M."/>
            <person name="Robbertse B."/>
            <person name="Goldberg J.M."/>
            <person name="Aoki K."/>
            <person name="Bayne E.H."/>
            <person name="Berlin A.M."/>
            <person name="Desjardins C.A."/>
            <person name="Dobbs E."/>
            <person name="Dukaj L."/>
            <person name="Fan L."/>
            <person name="FitzGerald M.G."/>
            <person name="French C."/>
            <person name="Gujja S."/>
            <person name="Hansen K."/>
            <person name="Keifenheim D."/>
            <person name="Levin J.Z."/>
            <person name="Mosher R.A."/>
            <person name="Mueller C.A."/>
            <person name="Pfiffner J."/>
            <person name="Priest M."/>
            <person name="Russ C."/>
            <person name="Smialowska A."/>
            <person name="Swoboda P."/>
            <person name="Sykes S.M."/>
            <person name="Vaughn M."/>
            <person name="Vengrova S."/>
            <person name="Yoder R."/>
            <person name="Zeng Q."/>
            <person name="Allshire R."/>
            <person name="Baulcombe D."/>
            <person name="Birren B.W."/>
            <person name="Brown W."/>
            <person name="Ekwall K."/>
            <person name="Kellis M."/>
            <person name="Leatherwood J."/>
            <person name="Levin H."/>
            <person name="Margalit H."/>
            <person name="Martienssen R."/>
            <person name="Nieduszynski C.A."/>
            <person name="Spatafora J.W."/>
            <person name="Friedman N."/>
            <person name="Dalgaard J.Z."/>
            <person name="Baumann P."/>
            <person name="Niki H."/>
            <person name="Regev A."/>
            <person name="Nusbaum C."/>
        </authorList>
    </citation>
    <scope>NUCLEOTIDE SEQUENCE [LARGE SCALE GENOMIC DNA]</scope>
    <source>
        <strain evidence="17">yFS275 / FY16936</strain>
    </source>
</reference>